<evidence type="ECO:0000256" key="1">
    <source>
        <dbReference type="SAM" id="MobiDB-lite"/>
    </source>
</evidence>
<reference evidence="3" key="2">
    <citation type="journal article" date="2023" name="BMC Genomics">
        <title>Pest status, molecular evolution, and epigenetic factors derived from the genome assembly of Frankliniella fusca, a thysanopteran phytovirus vector.</title>
        <authorList>
            <person name="Catto M.A."/>
            <person name="Labadie P.E."/>
            <person name="Jacobson A.L."/>
            <person name="Kennedy G.G."/>
            <person name="Srinivasan R."/>
            <person name="Hunt B.G."/>
        </authorList>
    </citation>
    <scope>NUCLEOTIDE SEQUENCE</scope>
    <source>
        <strain evidence="3">PL_HMW_Pooled</strain>
    </source>
</reference>
<feature type="region of interest" description="Disordered" evidence="1">
    <location>
        <begin position="49"/>
        <end position="95"/>
    </location>
</feature>
<proteinExistence type="predicted"/>
<keyword evidence="2" id="KW-0812">Transmembrane</keyword>
<keyword evidence="4" id="KW-1185">Reference proteome</keyword>
<name>A0AAE1HEW5_9NEOP</name>
<keyword evidence="2" id="KW-1133">Transmembrane helix</keyword>
<dbReference type="Proteomes" id="UP001219518">
    <property type="component" value="Unassembled WGS sequence"/>
</dbReference>
<evidence type="ECO:0000256" key="2">
    <source>
        <dbReference type="SAM" id="Phobius"/>
    </source>
</evidence>
<accession>A0AAE1HEW5</accession>
<feature type="transmembrane region" description="Helical" evidence="2">
    <location>
        <begin position="23"/>
        <end position="44"/>
    </location>
</feature>
<protein>
    <submittedName>
        <fullName evidence="3">Syndecan</fullName>
    </submittedName>
</protein>
<dbReference type="AlphaFoldDB" id="A0AAE1HEW5"/>
<evidence type="ECO:0000313" key="3">
    <source>
        <dbReference type="EMBL" id="KAK3919366.1"/>
    </source>
</evidence>
<comment type="caution">
    <text evidence="3">The sequence shown here is derived from an EMBL/GenBank/DDBJ whole genome shotgun (WGS) entry which is preliminary data.</text>
</comment>
<evidence type="ECO:0000313" key="4">
    <source>
        <dbReference type="Proteomes" id="UP001219518"/>
    </source>
</evidence>
<sequence length="95" mass="10150">MTNSHVLMFSEDNADVKAVDPGILAVVVIGVLCGIALLFTMAVFMDRRNRKQKPEGSRGLSANSTRITILDDMTPDPTSDPPAAYISHPGTSSDC</sequence>
<keyword evidence="2" id="KW-0472">Membrane</keyword>
<reference evidence="3" key="1">
    <citation type="submission" date="2021-07" db="EMBL/GenBank/DDBJ databases">
        <authorList>
            <person name="Catto M.A."/>
            <person name="Jacobson A."/>
            <person name="Kennedy G."/>
            <person name="Labadie P."/>
            <person name="Hunt B.G."/>
            <person name="Srinivasan R."/>
        </authorList>
    </citation>
    <scope>NUCLEOTIDE SEQUENCE</scope>
    <source>
        <strain evidence="3">PL_HMW_Pooled</strain>
        <tissue evidence="3">Head</tissue>
    </source>
</reference>
<gene>
    <name evidence="3" type="ORF">KUF71_008493</name>
</gene>
<organism evidence="3 4">
    <name type="scientific">Frankliniella fusca</name>
    <dbReference type="NCBI Taxonomy" id="407009"/>
    <lineage>
        <taxon>Eukaryota</taxon>
        <taxon>Metazoa</taxon>
        <taxon>Ecdysozoa</taxon>
        <taxon>Arthropoda</taxon>
        <taxon>Hexapoda</taxon>
        <taxon>Insecta</taxon>
        <taxon>Pterygota</taxon>
        <taxon>Neoptera</taxon>
        <taxon>Paraneoptera</taxon>
        <taxon>Thysanoptera</taxon>
        <taxon>Terebrantia</taxon>
        <taxon>Thripoidea</taxon>
        <taxon>Thripidae</taxon>
        <taxon>Frankliniella</taxon>
    </lineage>
</organism>
<dbReference type="EMBL" id="JAHWGI010000979">
    <property type="protein sequence ID" value="KAK3919366.1"/>
    <property type="molecule type" value="Genomic_DNA"/>
</dbReference>